<keyword evidence="3" id="KW-0808">Transferase</keyword>
<keyword evidence="12" id="KW-1133">Transmembrane helix</keyword>
<evidence type="ECO:0000256" key="9">
    <source>
        <dbReference type="ARBA" id="ARBA00048679"/>
    </source>
</evidence>
<evidence type="ECO:0000256" key="4">
    <source>
        <dbReference type="ARBA" id="ARBA00022737"/>
    </source>
</evidence>
<keyword evidence="15" id="KW-1185">Reference proteome</keyword>
<dbReference type="EC" id="2.7.11.1" evidence="1"/>
<dbReference type="SUPFAM" id="SSF56112">
    <property type="entry name" value="Protein kinase-like (PK-like)"/>
    <property type="match status" value="1"/>
</dbReference>
<dbReference type="GO" id="GO:0003723">
    <property type="term" value="F:RNA binding"/>
    <property type="evidence" value="ECO:0007669"/>
    <property type="project" value="InterPro"/>
</dbReference>
<evidence type="ECO:0000256" key="3">
    <source>
        <dbReference type="ARBA" id="ARBA00022679"/>
    </source>
</evidence>
<evidence type="ECO:0000256" key="6">
    <source>
        <dbReference type="ARBA" id="ARBA00022777"/>
    </source>
</evidence>
<evidence type="ECO:0000256" key="2">
    <source>
        <dbReference type="ARBA" id="ARBA00022527"/>
    </source>
</evidence>
<dbReference type="Proteomes" id="UP000233837">
    <property type="component" value="Unassembled WGS sequence"/>
</dbReference>
<dbReference type="EMBL" id="KZ502561">
    <property type="protein sequence ID" value="PKU76077.1"/>
    <property type="molecule type" value="Genomic_DNA"/>
</dbReference>
<evidence type="ECO:0000256" key="8">
    <source>
        <dbReference type="ARBA" id="ARBA00047899"/>
    </source>
</evidence>
<dbReference type="InterPro" id="IPR011009">
    <property type="entry name" value="Kinase-like_dom_sf"/>
</dbReference>
<keyword evidence="12" id="KW-0812">Transmembrane</keyword>
<protein>
    <recommendedName>
        <fullName evidence="1">non-specific serine/threonine protein kinase</fullName>
        <ecNumber evidence="1">2.7.11.1</ecNumber>
    </recommendedName>
</protein>
<dbReference type="Pfam" id="PF00069">
    <property type="entry name" value="Pkinase"/>
    <property type="match status" value="1"/>
</dbReference>
<evidence type="ECO:0000313" key="14">
    <source>
        <dbReference type="EMBL" id="PKU76077.1"/>
    </source>
</evidence>
<dbReference type="GO" id="GO:0004674">
    <property type="term" value="F:protein serine/threonine kinase activity"/>
    <property type="evidence" value="ECO:0007669"/>
    <property type="project" value="UniProtKB-KW"/>
</dbReference>
<dbReference type="STRING" id="906689.A0A2I0WK90"/>
<dbReference type="GO" id="GO:0005524">
    <property type="term" value="F:ATP binding"/>
    <property type="evidence" value="ECO:0007669"/>
    <property type="project" value="UniProtKB-KW"/>
</dbReference>
<dbReference type="PANTHER" id="PTHR24343">
    <property type="entry name" value="SERINE/THREONINE KINASE"/>
    <property type="match status" value="1"/>
</dbReference>
<keyword evidence="2" id="KW-0723">Serine/threonine-protein kinase</keyword>
<reference evidence="14 15" key="2">
    <citation type="journal article" date="2017" name="Nature">
        <title>The Apostasia genome and the evolution of orchids.</title>
        <authorList>
            <person name="Zhang G.Q."/>
            <person name="Liu K.W."/>
            <person name="Li Z."/>
            <person name="Lohaus R."/>
            <person name="Hsiao Y.Y."/>
            <person name="Niu S.C."/>
            <person name="Wang J.Y."/>
            <person name="Lin Y.C."/>
            <person name="Xu Q."/>
            <person name="Chen L.J."/>
            <person name="Yoshida K."/>
            <person name="Fujiwara S."/>
            <person name="Wang Z.W."/>
            <person name="Zhang Y.Q."/>
            <person name="Mitsuda N."/>
            <person name="Wang M."/>
            <person name="Liu G.H."/>
            <person name="Pecoraro L."/>
            <person name="Huang H.X."/>
            <person name="Xiao X.J."/>
            <person name="Lin M."/>
            <person name="Wu X.Y."/>
            <person name="Wu W.L."/>
            <person name="Chen Y.Y."/>
            <person name="Chang S.B."/>
            <person name="Sakamoto S."/>
            <person name="Ohme-Takagi M."/>
            <person name="Yagi M."/>
            <person name="Zeng S.J."/>
            <person name="Shen C.Y."/>
            <person name="Yeh C.M."/>
            <person name="Luo Y.B."/>
            <person name="Tsai W.C."/>
            <person name="Van de Peer Y."/>
            <person name="Liu Z.J."/>
        </authorList>
    </citation>
    <scope>NUCLEOTIDE SEQUENCE [LARGE SCALE GENOMIC DNA]</scope>
    <source>
        <tissue evidence="14">The whole plant</tissue>
    </source>
</reference>
<evidence type="ECO:0000256" key="5">
    <source>
        <dbReference type="ARBA" id="ARBA00022741"/>
    </source>
</evidence>
<comment type="catalytic activity">
    <reaction evidence="9">
        <text>L-seryl-[protein] + ATP = O-phospho-L-seryl-[protein] + ADP + H(+)</text>
        <dbReference type="Rhea" id="RHEA:17989"/>
        <dbReference type="Rhea" id="RHEA-COMP:9863"/>
        <dbReference type="Rhea" id="RHEA-COMP:11604"/>
        <dbReference type="ChEBI" id="CHEBI:15378"/>
        <dbReference type="ChEBI" id="CHEBI:29999"/>
        <dbReference type="ChEBI" id="CHEBI:30616"/>
        <dbReference type="ChEBI" id="CHEBI:83421"/>
        <dbReference type="ChEBI" id="CHEBI:456216"/>
        <dbReference type="EC" id="2.7.11.1"/>
    </reaction>
</comment>
<dbReference type="Gene3D" id="1.10.510.10">
    <property type="entry name" value="Transferase(Phosphotransferase) domain 1"/>
    <property type="match status" value="1"/>
</dbReference>
<dbReference type="InterPro" id="IPR000719">
    <property type="entry name" value="Prot_kinase_dom"/>
</dbReference>
<feature type="compositionally biased region" description="Basic and acidic residues" evidence="11">
    <location>
        <begin position="60"/>
        <end position="72"/>
    </location>
</feature>
<evidence type="ECO:0000256" key="1">
    <source>
        <dbReference type="ARBA" id="ARBA00012513"/>
    </source>
</evidence>
<accession>A0A2I0WK90</accession>
<proteinExistence type="predicted"/>
<feature type="repeat" description="Pumilio" evidence="10">
    <location>
        <begin position="452"/>
        <end position="487"/>
    </location>
</feature>
<name>A0A2I0WK90_9ASPA</name>
<gene>
    <name evidence="14" type="primary">SAPK10</name>
    <name evidence="14" type="ORF">MA16_Dca011445</name>
</gene>
<feature type="domain" description="Protein kinase" evidence="13">
    <location>
        <begin position="443"/>
        <end position="728"/>
    </location>
</feature>
<dbReference type="SMART" id="SM00025">
    <property type="entry name" value="Pumilio"/>
    <property type="match status" value="3"/>
</dbReference>
<dbReference type="Pfam" id="PF00806">
    <property type="entry name" value="PUF"/>
    <property type="match status" value="3"/>
</dbReference>
<feature type="region of interest" description="Disordered" evidence="11">
    <location>
        <begin position="1"/>
        <end position="72"/>
    </location>
</feature>
<sequence>MRPSATIPASSSSHLSSSSRQRHRSRNIPTVRDDYPPLELPLRWRDPTPFQHPPSPNSSRPREMEADRDKTSARCKMQQIADHNQSNDLKPFQQISSVADFDSVNIGTHSLTLDLVRPPPFPHPPSCANIMILPKSSLTYPARPESSVATSHKSTTGDISLSDDDGFATQIPLHHSPNSASRLSDPPIAYGYNYGSDIAGFSEASSCCSSSTSFVPSQTKAELRSPDIDFLPHNAVGKEMDYIRLQQKLQALQIQEGIAGDHSAAAGTDLIRPHSSSTVRQSVLPNPVALCESMGPSSLVDYNLQCSYPMWRQSQSPTGYYSNALNPNKAINATASQNGFALNQNILNLLNSQASSVRVPRNTEVCGCEDSFIIQGNDISYAETNAIGFCRERSLPQIDAHMDAMIRLKRVDSFPDLKRSIYHIAKAQNGCRLLHQKIDEGNAYEISAIFSGIIGHVVGLMENGFGNYLIQKLIGICNDQQRIRIVQMLTEDSNVFIRVALNTHGTRVVQKLDKVPAEIFLTCTHLAIVMEYATGGELFEIICNTRRFIEDEARFFFQQLISGVSYCHSMQICPRALKLENTSFDGSSILRLKICDFGYSKSSVLNSQPKSMVGTPAYIAFEVLCQKQYDGKIVDVWSCGGWTIEWQGLSGNNLTIGTALLDAIKATVDPSTKIVFSENRDAYFIRDNAIVFIGILIPYLNGFVSKLLVFIQSRKQKAAKSLKDHNVSITVADALFCKPLDVDLKRRMANELVINEGSNLCEIMSSKSNEVDDSNGAEGIGDLSSFDENEYKVHHFDWGKPLHVVILKYAFKVFDPGICLSPYLPSN</sequence>
<evidence type="ECO:0000259" key="13">
    <source>
        <dbReference type="PROSITE" id="PS50011"/>
    </source>
</evidence>
<dbReference type="InterPro" id="IPR016024">
    <property type="entry name" value="ARM-type_fold"/>
</dbReference>
<feature type="transmembrane region" description="Helical" evidence="12">
    <location>
        <begin position="689"/>
        <end position="711"/>
    </location>
</feature>
<evidence type="ECO:0000256" key="12">
    <source>
        <dbReference type="SAM" id="Phobius"/>
    </source>
</evidence>
<evidence type="ECO:0000256" key="11">
    <source>
        <dbReference type="SAM" id="MobiDB-lite"/>
    </source>
</evidence>
<keyword evidence="7" id="KW-0067">ATP-binding</keyword>
<evidence type="ECO:0000313" key="15">
    <source>
        <dbReference type="Proteomes" id="UP000233837"/>
    </source>
</evidence>
<evidence type="ECO:0000256" key="7">
    <source>
        <dbReference type="ARBA" id="ARBA00022840"/>
    </source>
</evidence>
<organism evidence="14 15">
    <name type="scientific">Dendrobium catenatum</name>
    <dbReference type="NCBI Taxonomy" id="906689"/>
    <lineage>
        <taxon>Eukaryota</taxon>
        <taxon>Viridiplantae</taxon>
        <taxon>Streptophyta</taxon>
        <taxon>Embryophyta</taxon>
        <taxon>Tracheophyta</taxon>
        <taxon>Spermatophyta</taxon>
        <taxon>Magnoliopsida</taxon>
        <taxon>Liliopsida</taxon>
        <taxon>Asparagales</taxon>
        <taxon>Orchidaceae</taxon>
        <taxon>Epidendroideae</taxon>
        <taxon>Malaxideae</taxon>
        <taxon>Dendrobiinae</taxon>
        <taxon>Dendrobium</taxon>
    </lineage>
</organism>
<dbReference type="SUPFAM" id="SSF48371">
    <property type="entry name" value="ARM repeat"/>
    <property type="match status" value="1"/>
</dbReference>
<dbReference type="SMART" id="SM00220">
    <property type="entry name" value="S_TKc"/>
    <property type="match status" value="1"/>
</dbReference>
<feature type="compositionally biased region" description="Low complexity" evidence="11">
    <location>
        <begin position="10"/>
        <end position="19"/>
    </location>
</feature>
<dbReference type="PROSITE" id="PS50011">
    <property type="entry name" value="PROTEIN_KINASE_DOM"/>
    <property type="match status" value="1"/>
</dbReference>
<reference evidence="14 15" key="1">
    <citation type="journal article" date="2016" name="Sci. Rep.">
        <title>The Dendrobium catenatum Lindl. genome sequence provides insights into polysaccharide synthase, floral development and adaptive evolution.</title>
        <authorList>
            <person name="Zhang G.Q."/>
            <person name="Xu Q."/>
            <person name="Bian C."/>
            <person name="Tsai W.C."/>
            <person name="Yeh C.M."/>
            <person name="Liu K.W."/>
            <person name="Yoshida K."/>
            <person name="Zhang L.S."/>
            <person name="Chang S.B."/>
            <person name="Chen F."/>
            <person name="Shi Y."/>
            <person name="Su Y.Y."/>
            <person name="Zhang Y.Q."/>
            <person name="Chen L.J."/>
            <person name="Yin Y."/>
            <person name="Lin M."/>
            <person name="Huang H."/>
            <person name="Deng H."/>
            <person name="Wang Z.W."/>
            <person name="Zhu S.L."/>
            <person name="Zhao X."/>
            <person name="Deng C."/>
            <person name="Niu S.C."/>
            <person name="Huang J."/>
            <person name="Wang M."/>
            <person name="Liu G.H."/>
            <person name="Yang H.J."/>
            <person name="Xiao X.J."/>
            <person name="Hsiao Y.Y."/>
            <person name="Wu W.L."/>
            <person name="Chen Y.Y."/>
            <person name="Mitsuda N."/>
            <person name="Ohme-Takagi M."/>
            <person name="Luo Y.B."/>
            <person name="Van de Peer Y."/>
            <person name="Liu Z.J."/>
        </authorList>
    </citation>
    <scope>NUCLEOTIDE SEQUENCE [LARGE SCALE GENOMIC DNA]</scope>
    <source>
        <tissue evidence="14">The whole plant</tissue>
    </source>
</reference>
<comment type="catalytic activity">
    <reaction evidence="8">
        <text>L-threonyl-[protein] + ATP = O-phospho-L-threonyl-[protein] + ADP + H(+)</text>
        <dbReference type="Rhea" id="RHEA:46608"/>
        <dbReference type="Rhea" id="RHEA-COMP:11060"/>
        <dbReference type="Rhea" id="RHEA-COMP:11605"/>
        <dbReference type="ChEBI" id="CHEBI:15378"/>
        <dbReference type="ChEBI" id="CHEBI:30013"/>
        <dbReference type="ChEBI" id="CHEBI:30616"/>
        <dbReference type="ChEBI" id="CHEBI:61977"/>
        <dbReference type="ChEBI" id="CHEBI:456216"/>
        <dbReference type="EC" id="2.7.11.1"/>
    </reaction>
</comment>
<keyword evidence="4" id="KW-0677">Repeat</keyword>
<dbReference type="PROSITE" id="PS50302">
    <property type="entry name" value="PUM"/>
    <property type="match status" value="1"/>
</dbReference>
<evidence type="ECO:0000256" key="10">
    <source>
        <dbReference type="PROSITE-ProRule" id="PRU00317"/>
    </source>
</evidence>
<dbReference type="AlphaFoldDB" id="A0A2I0WK90"/>
<keyword evidence="5" id="KW-0547">Nucleotide-binding</keyword>
<dbReference type="PANTHER" id="PTHR24343:SF476">
    <property type="entry name" value="SERINE_THREONINE-PROTEIN KINASE SRK2C"/>
    <property type="match status" value="1"/>
</dbReference>
<keyword evidence="6 14" id="KW-0418">Kinase</keyword>
<keyword evidence="12" id="KW-0472">Membrane</keyword>
<dbReference type="InterPro" id="IPR001313">
    <property type="entry name" value="Pumilio_RNA-bd_rpt"/>
</dbReference>